<evidence type="ECO:0000313" key="1">
    <source>
        <dbReference type="EMBL" id="CCP24140.1"/>
    </source>
</evidence>
<dbReference type="GeneID" id="74932007"/>
<reference evidence="2" key="1">
    <citation type="journal article" date="2013" name="Genome Announc.">
        <title>Complete genome sequence of Mycoplasma cynos strain C142.</title>
        <authorList>
            <person name="Walker C.A."/>
            <person name="Mannering S.A."/>
            <person name="Shields S."/>
            <person name="Blake D.P."/>
            <person name="Brownlie J."/>
        </authorList>
    </citation>
    <scope>NUCLEOTIDE SEQUENCE [LARGE SCALE GENOMIC DNA]</scope>
    <source>
        <strain evidence="2">C142</strain>
    </source>
</reference>
<proteinExistence type="predicted"/>
<evidence type="ECO:0000313" key="2">
    <source>
        <dbReference type="Proteomes" id="UP000010466"/>
    </source>
</evidence>
<dbReference type="RefSeq" id="WP_015287267.1">
    <property type="nucleotide sequence ID" value="NC_019949.1"/>
</dbReference>
<dbReference type="PATRIC" id="fig|1246955.3.peg.368"/>
<dbReference type="STRING" id="1246955.MCYN_0408"/>
<keyword evidence="2" id="KW-1185">Reference proteome</keyword>
<gene>
    <name evidence="1" type="primary">MCYN0408</name>
    <name evidence="1" type="ordered locus">MCYN_0408</name>
</gene>
<dbReference type="EMBL" id="HF559394">
    <property type="protein sequence ID" value="CCP24140.1"/>
    <property type="molecule type" value="Genomic_DNA"/>
</dbReference>
<accession>L0RX90</accession>
<dbReference type="OrthoDB" id="398762at2"/>
<dbReference type="HOGENOM" id="CLU_171774_0_0_14"/>
<dbReference type="KEGG" id="mcy:MCYN_0408"/>
<dbReference type="Proteomes" id="UP000010466">
    <property type="component" value="Chromosome"/>
</dbReference>
<name>L0RX90_MYCC1</name>
<organism evidence="1 2">
    <name type="scientific">Mycoplasmopsis cynos (strain C142)</name>
    <name type="common">Mycoplasma cynos</name>
    <dbReference type="NCBI Taxonomy" id="1246955"/>
    <lineage>
        <taxon>Bacteria</taxon>
        <taxon>Bacillati</taxon>
        <taxon>Mycoplasmatota</taxon>
        <taxon>Mycoplasmoidales</taxon>
        <taxon>Metamycoplasmataceae</taxon>
        <taxon>Mycoplasmopsis</taxon>
    </lineage>
</organism>
<protein>
    <submittedName>
        <fullName evidence="1">Expressed protein</fullName>
    </submittedName>
</protein>
<sequence length="73" mass="9091">MKMQFQMKFSKEHSLLFDLEILDHQNRTSDIKVNKISRKLFGWFIKYLLFLLENNRYQKGWDYERKNIYGIKI</sequence>
<dbReference type="AlphaFoldDB" id="L0RX90"/>